<dbReference type="PANTHER" id="PTHR43335">
    <property type="entry name" value="ABC TRANSPORTER, ATP-BINDING PROTEIN"/>
    <property type="match status" value="1"/>
</dbReference>
<evidence type="ECO:0000313" key="7">
    <source>
        <dbReference type="Proteomes" id="UP000824035"/>
    </source>
</evidence>
<proteinExistence type="inferred from homology"/>
<feature type="domain" description="ABC transporter" evidence="5">
    <location>
        <begin position="5"/>
        <end position="234"/>
    </location>
</feature>
<evidence type="ECO:0000313" key="6">
    <source>
        <dbReference type="EMBL" id="HIZ31309.1"/>
    </source>
</evidence>
<evidence type="ECO:0000256" key="4">
    <source>
        <dbReference type="ARBA" id="ARBA00022840"/>
    </source>
</evidence>
<dbReference type="EMBL" id="DXBV01000086">
    <property type="protein sequence ID" value="HIZ31309.1"/>
    <property type="molecule type" value="Genomic_DNA"/>
</dbReference>
<organism evidence="6 7">
    <name type="scientific">Candidatus Allofournierella merdipullorum</name>
    <dbReference type="NCBI Taxonomy" id="2838595"/>
    <lineage>
        <taxon>Bacteria</taxon>
        <taxon>Bacillati</taxon>
        <taxon>Bacillota</taxon>
        <taxon>Clostridia</taxon>
        <taxon>Eubacteriales</taxon>
        <taxon>Oscillospiraceae</taxon>
        <taxon>Allofournierella</taxon>
    </lineage>
</organism>
<keyword evidence="4 6" id="KW-0067">ATP-binding</keyword>
<evidence type="ECO:0000256" key="3">
    <source>
        <dbReference type="ARBA" id="ARBA00022741"/>
    </source>
</evidence>
<dbReference type="PROSITE" id="PS50893">
    <property type="entry name" value="ABC_TRANSPORTER_2"/>
    <property type="match status" value="1"/>
</dbReference>
<comment type="similarity">
    <text evidence="1">Belongs to the ABC transporter superfamily.</text>
</comment>
<dbReference type="InterPro" id="IPR003593">
    <property type="entry name" value="AAA+_ATPase"/>
</dbReference>
<name>A0A9D2E5F0_9FIRM</name>
<accession>A0A9D2E5F0</accession>
<comment type="caution">
    <text evidence="6">The sequence shown here is derived from an EMBL/GenBank/DDBJ whole genome shotgun (WGS) entry which is preliminary data.</text>
</comment>
<gene>
    <name evidence="6" type="ORF">H9813_08795</name>
</gene>
<dbReference type="InterPro" id="IPR003439">
    <property type="entry name" value="ABC_transporter-like_ATP-bd"/>
</dbReference>
<evidence type="ECO:0000256" key="2">
    <source>
        <dbReference type="ARBA" id="ARBA00022448"/>
    </source>
</evidence>
<dbReference type="InterPro" id="IPR017871">
    <property type="entry name" value="ABC_transporter-like_CS"/>
</dbReference>
<dbReference type="AlphaFoldDB" id="A0A9D2E5F0"/>
<dbReference type="SUPFAM" id="SSF52540">
    <property type="entry name" value="P-loop containing nucleoside triphosphate hydrolases"/>
    <property type="match status" value="1"/>
</dbReference>
<dbReference type="GO" id="GO:0005524">
    <property type="term" value="F:ATP binding"/>
    <property type="evidence" value="ECO:0007669"/>
    <property type="project" value="UniProtKB-KW"/>
</dbReference>
<reference evidence="6" key="2">
    <citation type="submission" date="2021-04" db="EMBL/GenBank/DDBJ databases">
        <authorList>
            <person name="Gilroy R."/>
        </authorList>
    </citation>
    <scope>NUCLEOTIDE SEQUENCE</scope>
    <source>
        <strain evidence="6">ChiGjej4B4-18154</strain>
    </source>
</reference>
<dbReference type="Pfam" id="PF00005">
    <property type="entry name" value="ABC_tran"/>
    <property type="match status" value="1"/>
</dbReference>
<sequence>MEYILQTNGLCKEYRHGKALDELTMQVPKGSIYGLVGKNGAGKTTLIRIVCGLQKPTAGSFTLCGARYGEADLSPARRRMGAVVETPSLYPELTAAQNLALQNRVLGLPDDDNIPALLRLAGLEHTGAKKVRHFSLGMRQRLGIALALCGSPDFLVLDEPVNGLDPQGVIDVRELILKLNREHQVTVLLSSHMLDELARLATCYGFIDGGRMVREVSAEELARNGRKCVRLTVTDVPVLARVLDEEGLEYKVLSDEHADVFGSPNLTRLALALNEAGCEVRSAQEKDESLESYFLSLVGGERHE</sequence>
<keyword evidence="2" id="KW-0813">Transport</keyword>
<reference evidence="6" key="1">
    <citation type="journal article" date="2021" name="PeerJ">
        <title>Extensive microbial diversity within the chicken gut microbiome revealed by metagenomics and culture.</title>
        <authorList>
            <person name="Gilroy R."/>
            <person name="Ravi A."/>
            <person name="Getino M."/>
            <person name="Pursley I."/>
            <person name="Horton D.L."/>
            <person name="Alikhan N.F."/>
            <person name="Baker D."/>
            <person name="Gharbi K."/>
            <person name="Hall N."/>
            <person name="Watson M."/>
            <person name="Adriaenssens E.M."/>
            <person name="Foster-Nyarko E."/>
            <person name="Jarju S."/>
            <person name="Secka A."/>
            <person name="Antonio M."/>
            <person name="Oren A."/>
            <person name="Chaudhuri R.R."/>
            <person name="La Ragione R."/>
            <person name="Hildebrand F."/>
            <person name="Pallen M.J."/>
        </authorList>
    </citation>
    <scope>NUCLEOTIDE SEQUENCE</scope>
    <source>
        <strain evidence="6">ChiGjej4B4-18154</strain>
    </source>
</reference>
<evidence type="ECO:0000256" key="1">
    <source>
        <dbReference type="ARBA" id="ARBA00005417"/>
    </source>
</evidence>
<dbReference type="Proteomes" id="UP000824035">
    <property type="component" value="Unassembled WGS sequence"/>
</dbReference>
<dbReference type="PROSITE" id="PS00211">
    <property type="entry name" value="ABC_TRANSPORTER_1"/>
    <property type="match status" value="1"/>
</dbReference>
<dbReference type="Gene3D" id="3.40.50.300">
    <property type="entry name" value="P-loop containing nucleotide triphosphate hydrolases"/>
    <property type="match status" value="1"/>
</dbReference>
<evidence type="ECO:0000259" key="5">
    <source>
        <dbReference type="PROSITE" id="PS50893"/>
    </source>
</evidence>
<dbReference type="GO" id="GO:0016887">
    <property type="term" value="F:ATP hydrolysis activity"/>
    <property type="evidence" value="ECO:0007669"/>
    <property type="project" value="InterPro"/>
</dbReference>
<dbReference type="InterPro" id="IPR027417">
    <property type="entry name" value="P-loop_NTPase"/>
</dbReference>
<dbReference type="PANTHER" id="PTHR43335:SF8">
    <property type="entry name" value="ABC TRANSPORTER, ATP-BINDING PROTEIN"/>
    <property type="match status" value="1"/>
</dbReference>
<protein>
    <submittedName>
        <fullName evidence="6">ABC transporter ATP-binding protein</fullName>
    </submittedName>
</protein>
<keyword evidence="3" id="KW-0547">Nucleotide-binding</keyword>
<dbReference type="SMART" id="SM00382">
    <property type="entry name" value="AAA"/>
    <property type="match status" value="1"/>
</dbReference>